<reference evidence="1 2" key="1">
    <citation type="submission" date="2024-06" db="EMBL/GenBank/DDBJ databases">
        <title>Genomic Encyclopedia of Type Strains, Phase IV (KMG-IV): sequencing the most valuable type-strain genomes for metagenomic binning, comparative biology and taxonomic classification.</title>
        <authorList>
            <person name="Goeker M."/>
        </authorList>
    </citation>
    <scope>NUCLEOTIDE SEQUENCE [LARGE SCALE GENOMIC DNA]</scope>
    <source>
        <strain evidence="1 2">DSM 100022</strain>
    </source>
</reference>
<dbReference type="PANTHER" id="PTHR40267">
    <property type="entry name" value="BLR3294 PROTEIN"/>
    <property type="match status" value="1"/>
</dbReference>
<dbReference type="Gene3D" id="3.40.50.12500">
    <property type="match status" value="1"/>
</dbReference>
<evidence type="ECO:0000313" key="2">
    <source>
        <dbReference type="Proteomes" id="UP001549204"/>
    </source>
</evidence>
<dbReference type="GO" id="GO:0050076">
    <property type="term" value="F:maleate isomerase activity"/>
    <property type="evidence" value="ECO:0007669"/>
    <property type="project" value="UniProtKB-EC"/>
</dbReference>
<dbReference type="InterPro" id="IPR053714">
    <property type="entry name" value="Iso_Racemase_Enz_sf"/>
</dbReference>
<dbReference type="PANTHER" id="PTHR40267:SF1">
    <property type="entry name" value="BLR3294 PROTEIN"/>
    <property type="match status" value="1"/>
</dbReference>
<evidence type="ECO:0000313" key="1">
    <source>
        <dbReference type="EMBL" id="MET3583049.1"/>
    </source>
</evidence>
<name>A0ABV2GXN0_9HYPH</name>
<dbReference type="InterPro" id="IPR026286">
    <property type="entry name" value="MaiA/AMDase"/>
</dbReference>
<dbReference type="Pfam" id="PF17645">
    <property type="entry name" value="Amdase"/>
    <property type="match status" value="1"/>
</dbReference>
<sequence>MNNPRIGIIYPSNGIYDLEFINFAPREASLHITRWRWPERDWSRPDAPDIMAELSNDPEIAACASLFDQIEPAVVTLGCTSVSFAAGARGDVPVLENIRRGTAAKPSSTSTGFLAACEALAADRIAVASVYHESLTRRFVNFLEHGGRRVVSRKSENWAREPSRMTSEDLFDLAAMSDHPTAQAILLPETNIHTSEAIPVIERRLKKPVLTAVQVTVWHAVRLAGSDWKGGIGAVWQAG</sequence>
<dbReference type="Proteomes" id="UP001549204">
    <property type="component" value="Unassembled WGS sequence"/>
</dbReference>
<dbReference type="EMBL" id="JBEPMC010000015">
    <property type="protein sequence ID" value="MET3583049.1"/>
    <property type="molecule type" value="Genomic_DNA"/>
</dbReference>
<protein>
    <submittedName>
        <fullName evidence="1">Maleate isomerase</fullName>
        <ecNumber evidence="1">5.2.1.1</ecNumber>
    </submittedName>
</protein>
<comment type="caution">
    <text evidence="1">The sequence shown here is derived from an EMBL/GenBank/DDBJ whole genome shotgun (WGS) entry which is preliminary data.</text>
</comment>
<keyword evidence="2" id="KW-1185">Reference proteome</keyword>
<dbReference type="RefSeq" id="WP_354494222.1">
    <property type="nucleotide sequence ID" value="NZ_JBEPMC010000015.1"/>
</dbReference>
<keyword evidence="1" id="KW-0413">Isomerase</keyword>
<dbReference type="EC" id="5.2.1.1" evidence="1"/>
<gene>
    <name evidence="1" type="ORF">ABID19_006111</name>
</gene>
<proteinExistence type="predicted"/>
<accession>A0ABV2GXN0</accession>
<organism evidence="1 2">
    <name type="scientific">Mesorhizobium robiniae</name>
    <dbReference type="NCBI Taxonomy" id="559315"/>
    <lineage>
        <taxon>Bacteria</taxon>
        <taxon>Pseudomonadati</taxon>
        <taxon>Pseudomonadota</taxon>
        <taxon>Alphaproteobacteria</taxon>
        <taxon>Hyphomicrobiales</taxon>
        <taxon>Phyllobacteriaceae</taxon>
        <taxon>Mesorhizobium</taxon>
    </lineage>
</organism>